<proteinExistence type="inferred from homology"/>
<keyword evidence="3" id="KW-1185">Reference proteome</keyword>
<dbReference type="Pfam" id="PF02567">
    <property type="entry name" value="PhzC-PhzF"/>
    <property type="match status" value="1"/>
</dbReference>
<reference evidence="3" key="1">
    <citation type="journal article" date="2019" name="Int. J. Syst. Evol. Microbiol.">
        <title>The Global Catalogue of Microorganisms (GCM) 10K type strain sequencing project: providing services to taxonomists for standard genome sequencing and annotation.</title>
        <authorList>
            <consortium name="The Broad Institute Genomics Platform"/>
            <consortium name="The Broad Institute Genome Sequencing Center for Infectious Disease"/>
            <person name="Wu L."/>
            <person name="Ma J."/>
        </authorList>
    </citation>
    <scope>NUCLEOTIDE SEQUENCE [LARGE SCALE GENOMIC DNA]</scope>
    <source>
        <strain evidence="3">CGMCC 1.13587</strain>
    </source>
</reference>
<comment type="caution">
    <text evidence="2">The sequence shown here is derived from an EMBL/GenBank/DDBJ whole genome shotgun (WGS) entry which is preliminary data.</text>
</comment>
<sequence>MTRRLRFLQLDVFASRLFDGNPLAVVFDAAGLDTDTMQRIARWTNLSETTFLLPPTQPAADYRVRIFTTRQELPFAGHPSVGSAYAAIDHGLVASGKTSLVQECAAGLLPVQVAGTGRSRIIHVQAPPARIAPCAADLRDELATALHAPLDPAAIRLVDNGPRWIVCDLREAPLVRGLRPDFTALAGACEQTSAIGACVFGRERDGTAAMAVRAFCPSENIAEDPVTGSANAAIAAYLQATGGLSAYGQRYRVSQGREVGRDGFVEVSVDPAGPAIMIGGACAIGVRGELLLEHIR</sequence>
<dbReference type="PANTHER" id="PTHR13774:SF32">
    <property type="entry name" value="ANTISENSE-ENHANCING SEQUENCE 1"/>
    <property type="match status" value="1"/>
</dbReference>
<gene>
    <name evidence="2" type="ORF">ACFPPB_14470</name>
</gene>
<evidence type="ECO:0000313" key="2">
    <source>
        <dbReference type="EMBL" id="MFC5582321.1"/>
    </source>
</evidence>
<evidence type="ECO:0000256" key="1">
    <source>
        <dbReference type="ARBA" id="ARBA00008270"/>
    </source>
</evidence>
<dbReference type="InterPro" id="IPR003719">
    <property type="entry name" value="Phenazine_PhzF-like"/>
</dbReference>
<comment type="similarity">
    <text evidence="1">Belongs to the PhzF family.</text>
</comment>
<dbReference type="SUPFAM" id="SSF54506">
    <property type="entry name" value="Diaminopimelate epimerase-like"/>
    <property type="match status" value="1"/>
</dbReference>
<name>A0ABW0T176_9GAMM</name>
<dbReference type="EMBL" id="JBHSNG010000017">
    <property type="protein sequence ID" value="MFC5582321.1"/>
    <property type="molecule type" value="Genomic_DNA"/>
</dbReference>
<dbReference type="RefSeq" id="WP_377328294.1">
    <property type="nucleotide sequence ID" value="NZ_JBHSNG010000017.1"/>
</dbReference>
<dbReference type="PIRSF" id="PIRSF016184">
    <property type="entry name" value="PhzC_PhzF"/>
    <property type="match status" value="1"/>
</dbReference>
<dbReference type="Gene3D" id="3.10.310.10">
    <property type="entry name" value="Diaminopimelate Epimerase, Chain A, domain 1"/>
    <property type="match status" value="2"/>
</dbReference>
<dbReference type="NCBIfam" id="TIGR00654">
    <property type="entry name" value="PhzF_family"/>
    <property type="match status" value="1"/>
</dbReference>
<organism evidence="2 3">
    <name type="scientific">Rhodanobacter terrae</name>
    <dbReference type="NCBI Taxonomy" id="418647"/>
    <lineage>
        <taxon>Bacteria</taxon>
        <taxon>Pseudomonadati</taxon>
        <taxon>Pseudomonadota</taxon>
        <taxon>Gammaproteobacteria</taxon>
        <taxon>Lysobacterales</taxon>
        <taxon>Rhodanobacteraceae</taxon>
        <taxon>Rhodanobacter</taxon>
    </lineage>
</organism>
<dbReference type="PANTHER" id="PTHR13774">
    <property type="entry name" value="PHENAZINE BIOSYNTHESIS PROTEIN"/>
    <property type="match status" value="1"/>
</dbReference>
<dbReference type="Proteomes" id="UP001596111">
    <property type="component" value="Unassembled WGS sequence"/>
</dbReference>
<evidence type="ECO:0000313" key="3">
    <source>
        <dbReference type="Proteomes" id="UP001596111"/>
    </source>
</evidence>
<protein>
    <submittedName>
        <fullName evidence="2">PhzF family phenazine biosynthesis protein</fullName>
    </submittedName>
</protein>
<accession>A0ABW0T176</accession>